<evidence type="ECO:0008006" key="5">
    <source>
        <dbReference type="Google" id="ProtNLM"/>
    </source>
</evidence>
<dbReference type="CDD" id="cd00570">
    <property type="entry name" value="GST_N_family"/>
    <property type="match status" value="1"/>
</dbReference>
<dbReference type="PANTHER" id="PTHR43968:SF13">
    <property type="entry name" value="GLUTATHIONE TRANSFERASE OMEGA-1"/>
    <property type="match status" value="1"/>
</dbReference>
<dbReference type="PROSITE" id="PS50404">
    <property type="entry name" value="GST_NTER"/>
    <property type="match status" value="1"/>
</dbReference>
<dbReference type="InterPro" id="IPR010987">
    <property type="entry name" value="Glutathione-S-Trfase_C-like"/>
</dbReference>
<dbReference type="InterPro" id="IPR040079">
    <property type="entry name" value="Glutathione_S-Trfase"/>
</dbReference>
<reference evidence="3 4" key="1">
    <citation type="submission" date="2015-01" db="EMBL/GenBank/DDBJ databases">
        <title>The Genome Sequence of Capronia semiimmersa CBS27337.</title>
        <authorList>
            <consortium name="The Broad Institute Genomics Platform"/>
            <person name="Cuomo C."/>
            <person name="de Hoog S."/>
            <person name="Gorbushina A."/>
            <person name="Stielow B."/>
            <person name="Teixiera M."/>
            <person name="Abouelleil A."/>
            <person name="Chapman S.B."/>
            <person name="Priest M."/>
            <person name="Young S.K."/>
            <person name="Wortman J."/>
            <person name="Nusbaum C."/>
            <person name="Birren B."/>
        </authorList>
    </citation>
    <scope>NUCLEOTIDE SEQUENCE [LARGE SCALE GENOMIC DNA]</scope>
    <source>
        <strain evidence="3 4">CBS 27337</strain>
    </source>
</reference>
<dbReference type="SUPFAM" id="SSF52833">
    <property type="entry name" value="Thioredoxin-like"/>
    <property type="match status" value="1"/>
</dbReference>
<protein>
    <recommendedName>
        <fullName evidence="5">GST N-terminal domain-containing protein</fullName>
    </recommendedName>
</protein>
<dbReference type="SFLD" id="SFLDS00019">
    <property type="entry name" value="Glutathione_Transferase_(cytos"/>
    <property type="match status" value="1"/>
</dbReference>
<dbReference type="SFLD" id="SFLDG00358">
    <property type="entry name" value="Main_(cytGST)"/>
    <property type="match status" value="1"/>
</dbReference>
<feature type="domain" description="GST C-terminal" evidence="2">
    <location>
        <begin position="171"/>
        <end position="317"/>
    </location>
</feature>
<dbReference type="GO" id="GO:0005737">
    <property type="term" value="C:cytoplasm"/>
    <property type="evidence" value="ECO:0007669"/>
    <property type="project" value="TreeGrafter"/>
</dbReference>
<gene>
    <name evidence="3" type="ORF">PV04_10942</name>
</gene>
<name>A0A0D2CCL3_9EURO</name>
<dbReference type="Pfam" id="PF13409">
    <property type="entry name" value="GST_N_2"/>
    <property type="match status" value="1"/>
</dbReference>
<proteinExistence type="predicted"/>
<dbReference type="AlphaFoldDB" id="A0A0D2CCL3"/>
<dbReference type="EMBL" id="KN846963">
    <property type="protein sequence ID" value="KIW62811.1"/>
    <property type="molecule type" value="Genomic_DNA"/>
</dbReference>
<evidence type="ECO:0000313" key="4">
    <source>
        <dbReference type="Proteomes" id="UP000054266"/>
    </source>
</evidence>
<dbReference type="PANTHER" id="PTHR43968">
    <property type="match status" value="1"/>
</dbReference>
<dbReference type="Gene3D" id="1.20.1050.10">
    <property type="match status" value="1"/>
</dbReference>
<dbReference type="Pfam" id="PF13410">
    <property type="entry name" value="GST_C_2"/>
    <property type="match status" value="1"/>
</dbReference>
<dbReference type="SUPFAM" id="SSF47616">
    <property type="entry name" value="GST C-terminal domain-like"/>
    <property type="match status" value="1"/>
</dbReference>
<dbReference type="InterPro" id="IPR036282">
    <property type="entry name" value="Glutathione-S-Trfase_C_sf"/>
</dbReference>
<organism evidence="3 4">
    <name type="scientific">Phialophora macrospora</name>
    <dbReference type="NCBI Taxonomy" id="1851006"/>
    <lineage>
        <taxon>Eukaryota</taxon>
        <taxon>Fungi</taxon>
        <taxon>Dikarya</taxon>
        <taxon>Ascomycota</taxon>
        <taxon>Pezizomycotina</taxon>
        <taxon>Eurotiomycetes</taxon>
        <taxon>Chaetothyriomycetidae</taxon>
        <taxon>Chaetothyriales</taxon>
        <taxon>Herpotrichiellaceae</taxon>
        <taxon>Phialophora</taxon>
    </lineage>
</organism>
<dbReference type="Gene3D" id="3.40.30.10">
    <property type="entry name" value="Glutaredoxin"/>
    <property type="match status" value="1"/>
</dbReference>
<keyword evidence="4" id="KW-1185">Reference proteome</keyword>
<dbReference type="InterPro" id="IPR036249">
    <property type="entry name" value="Thioredoxin-like_sf"/>
</dbReference>
<sequence length="330" mass="37968">MKSLFPFLLRPNIARTYHLQITSLLVPHLPSPRPRPRPRLFSSSPKMGSVDTSLYKHTSGRAAKFAASHSSPHPLILYGGWFCPFVQRSWITLHEKRIPHQYFEINPYHKDPEFLKLNPRGLVPTLAVPVDGEGKEQKPLYESQVICEYLDEVYDDEAQYGRDLLPRGKEDAYLRAKCRIWIDHISTRIIPTFYRFMQHTEGKAYSLDEARAEFLGHIRTFVGALDAEGGPFFLGDRFSMVDVMLAPWLCRMFLFDVYKGGVGIPEPGQGGEDEEVWSRWRKWAKAVGERQSVLDTLSDREQYIDAYKRYAEDQTQSQVGQATRSGRSLP</sequence>
<dbReference type="InterPro" id="IPR050983">
    <property type="entry name" value="GST_Omega/HSP26"/>
</dbReference>
<evidence type="ECO:0000259" key="1">
    <source>
        <dbReference type="PROSITE" id="PS50404"/>
    </source>
</evidence>
<feature type="domain" description="GST N-terminal" evidence="1">
    <location>
        <begin position="73"/>
        <end position="158"/>
    </location>
</feature>
<evidence type="ECO:0000259" key="2">
    <source>
        <dbReference type="PROSITE" id="PS50405"/>
    </source>
</evidence>
<dbReference type="PROSITE" id="PS50405">
    <property type="entry name" value="GST_CTER"/>
    <property type="match status" value="1"/>
</dbReference>
<dbReference type="CDD" id="cd00299">
    <property type="entry name" value="GST_C_family"/>
    <property type="match status" value="1"/>
</dbReference>
<dbReference type="InterPro" id="IPR004045">
    <property type="entry name" value="Glutathione_S-Trfase_N"/>
</dbReference>
<dbReference type="Proteomes" id="UP000054266">
    <property type="component" value="Unassembled WGS sequence"/>
</dbReference>
<dbReference type="STRING" id="5601.A0A0D2CCL3"/>
<dbReference type="HOGENOM" id="CLU_011226_9_1_1"/>
<accession>A0A0D2CCL3</accession>
<evidence type="ECO:0000313" key="3">
    <source>
        <dbReference type="EMBL" id="KIW62811.1"/>
    </source>
</evidence>